<reference evidence="5" key="1">
    <citation type="submission" date="2021-01" db="EMBL/GenBank/DDBJ databases">
        <authorList>
            <person name="Corre E."/>
            <person name="Pelletier E."/>
            <person name="Niang G."/>
            <person name="Scheremetjew M."/>
            <person name="Finn R."/>
            <person name="Kale V."/>
            <person name="Holt S."/>
            <person name="Cochrane G."/>
            <person name="Meng A."/>
            <person name="Brown T."/>
            <person name="Cohen L."/>
        </authorList>
    </citation>
    <scope>NUCLEOTIDE SEQUENCE</scope>
    <source>
        <strain evidence="5">NIES-2562</strain>
    </source>
</reference>
<evidence type="ECO:0000313" key="5">
    <source>
        <dbReference type="EMBL" id="CAE0270627.1"/>
    </source>
</evidence>
<dbReference type="Gene3D" id="2.60.120.330">
    <property type="entry name" value="B-lactam Antibiotic, Isopenicillin N Synthase, Chain"/>
    <property type="match status" value="1"/>
</dbReference>
<dbReference type="InterPro" id="IPR051821">
    <property type="entry name" value="Asp/Asn_beta-hydroxylase"/>
</dbReference>
<evidence type="ECO:0000256" key="2">
    <source>
        <dbReference type="ARBA" id="ARBA00022964"/>
    </source>
</evidence>
<keyword evidence="2" id="KW-0223">Dioxygenase</keyword>
<evidence type="ECO:0000256" key="3">
    <source>
        <dbReference type="ARBA" id="ARBA00023002"/>
    </source>
</evidence>
<dbReference type="InterPro" id="IPR027443">
    <property type="entry name" value="IPNS-like_sf"/>
</dbReference>
<organism evidence="5">
    <name type="scientific">Palpitomonas bilix</name>
    <dbReference type="NCBI Taxonomy" id="652834"/>
    <lineage>
        <taxon>Eukaryota</taxon>
        <taxon>Eukaryota incertae sedis</taxon>
    </lineage>
</organism>
<keyword evidence="3" id="KW-0560">Oxidoreductase</keyword>
<dbReference type="SUPFAM" id="SSF51197">
    <property type="entry name" value="Clavaminate synthase-like"/>
    <property type="match status" value="1"/>
</dbReference>
<accession>A0A7S3LXU5</accession>
<sequence>MSGEREWPFPRIPEEKVKQDLKEIFANEELVPRLKGASKEVREYFCSDEFINALVHCYDDVMAFRNAVMSPLLQAEFTRLRHEENDADELWSSKWQRKLRQIKDGHAEEPTSEEEKEILETVDEMVRTRGEAIAKRGEARVVLFSVFNRLLWWFFPLNKKFADPFEFEGHNDFKSSFADIQKEFFAVYEKMGKGEKCPTLGELDPSNNYISRPFNNEKAWKTFFFRIYGQDVENNKNECPTVKKLVEKYNDSVTTAMFSFLLGKRHIVKHQGPYKGVYRYHLGLRIPAEEKGRCEIVNGDVPQRWTEGDAILFDDTFTHEVFNDTNELRALLFLDVVRPLPHPYLDFLNRYMINIFQGTRDLQEVSSKAEQSIPIES</sequence>
<comment type="similarity">
    <text evidence="1">Belongs to the aspartyl/asparaginyl beta-hydroxylase family.</text>
</comment>
<dbReference type="AlphaFoldDB" id="A0A7S3LXU5"/>
<name>A0A7S3LXU5_9EUKA</name>
<evidence type="ECO:0000256" key="1">
    <source>
        <dbReference type="ARBA" id="ARBA00007730"/>
    </source>
</evidence>
<dbReference type="PANTHER" id="PTHR46332:SF5">
    <property type="entry name" value="ASPARTATE BETA-HYDROXYLASE DOMAIN CONTAINING 2"/>
    <property type="match status" value="1"/>
</dbReference>
<protein>
    <recommendedName>
        <fullName evidence="4">Aspartyl/asparaginy/proline hydroxylase domain-containing protein</fullName>
    </recommendedName>
</protein>
<dbReference type="EMBL" id="HBIB01049944">
    <property type="protein sequence ID" value="CAE0270627.1"/>
    <property type="molecule type" value="Transcribed_RNA"/>
</dbReference>
<gene>
    <name evidence="5" type="ORF">PBIL07802_LOCUS32982</name>
</gene>
<proteinExistence type="inferred from homology"/>
<dbReference type="Pfam" id="PF05118">
    <property type="entry name" value="Asp_Arg_Hydrox"/>
    <property type="match status" value="1"/>
</dbReference>
<evidence type="ECO:0000259" key="4">
    <source>
        <dbReference type="Pfam" id="PF05118"/>
    </source>
</evidence>
<feature type="domain" description="Aspartyl/asparaginy/proline hydroxylase" evidence="4">
    <location>
        <begin position="176"/>
        <end position="339"/>
    </location>
</feature>
<dbReference type="PANTHER" id="PTHR46332">
    <property type="entry name" value="ASPARTATE BETA-HYDROXYLASE DOMAIN-CONTAINING PROTEIN 2"/>
    <property type="match status" value="1"/>
</dbReference>
<dbReference type="InterPro" id="IPR007803">
    <property type="entry name" value="Asp/Arg/Pro-Hydrxlase"/>
</dbReference>
<dbReference type="GO" id="GO:0051213">
    <property type="term" value="F:dioxygenase activity"/>
    <property type="evidence" value="ECO:0007669"/>
    <property type="project" value="UniProtKB-KW"/>
</dbReference>